<dbReference type="STRING" id="1449350.OCH239_08150"/>
<feature type="transmembrane region" description="Helical" evidence="2">
    <location>
        <begin position="375"/>
        <end position="394"/>
    </location>
</feature>
<name>X7ELR2_9RHOB</name>
<keyword evidence="2" id="KW-1133">Transmembrane helix</keyword>
<dbReference type="eggNOG" id="COG4666">
    <property type="taxonomic scope" value="Bacteria"/>
</dbReference>
<feature type="transmembrane region" description="Helical" evidence="2">
    <location>
        <begin position="883"/>
        <end position="901"/>
    </location>
</feature>
<feature type="transmembrane region" description="Helical" evidence="2">
    <location>
        <begin position="150"/>
        <end position="167"/>
    </location>
</feature>
<accession>X7ELR2</accession>
<feature type="transmembrane region" description="Helical" evidence="2">
    <location>
        <begin position="723"/>
        <end position="742"/>
    </location>
</feature>
<feature type="transmembrane region" description="Helical" evidence="2">
    <location>
        <begin position="754"/>
        <end position="773"/>
    </location>
</feature>
<keyword evidence="5" id="KW-1185">Reference proteome</keyword>
<protein>
    <submittedName>
        <fullName evidence="4">C4-dicarboxylate ABC transporter</fullName>
    </submittedName>
</protein>
<evidence type="ECO:0000256" key="1">
    <source>
        <dbReference type="RuleBase" id="RU369079"/>
    </source>
</evidence>
<dbReference type="GO" id="GO:0022857">
    <property type="term" value="F:transmembrane transporter activity"/>
    <property type="evidence" value="ECO:0007669"/>
    <property type="project" value="UniProtKB-UniRule"/>
</dbReference>
<feature type="domain" description="TRAP C4-dicarboxylate transport system permease DctM subunit" evidence="3">
    <location>
        <begin position="188"/>
        <end position="720"/>
    </location>
</feature>
<dbReference type="Pfam" id="PF06808">
    <property type="entry name" value="DctM"/>
    <property type="match status" value="1"/>
</dbReference>
<dbReference type="OrthoDB" id="9759894at2"/>
<dbReference type="PATRIC" id="fig|1449350.3.peg.673"/>
<feature type="transmembrane region" description="Helical" evidence="2">
    <location>
        <begin position="651"/>
        <end position="684"/>
    </location>
</feature>
<dbReference type="Proteomes" id="UP000022447">
    <property type="component" value="Unassembled WGS sequence"/>
</dbReference>
<dbReference type="InterPro" id="IPR010656">
    <property type="entry name" value="DctM"/>
</dbReference>
<feature type="transmembrane region" description="Helical" evidence="2">
    <location>
        <begin position="245"/>
        <end position="268"/>
    </location>
</feature>
<dbReference type="Pfam" id="PF11874">
    <property type="entry name" value="DUF3394"/>
    <property type="match status" value="1"/>
</dbReference>
<keyword evidence="2" id="KW-0472">Membrane</keyword>
<keyword evidence="2" id="KW-0812">Transmembrane</keyword>
<feature type="transmembrane region" description="Helical" evidence="2">
    <location>
        <begin position="486"/>
        <end position="507"/>
    </location>
</feature>
<dbReference type="NCBIfam" id="TIGR02123">
    <property type="entry name" value="TRAP_fused"/>
    <property type="match status" value="1"/>
</dbReference>
<organism evidence="4 5">
    <name type="scientific">Roseivivax halodurans JCM 10272</name>
    <dbReference type="NCBI Taxonomy" id="1449350"/>
    <lineage>
        <taxon>Bacteria</taxon>
        <taxon>Pseudomonadati</taxon>
        <taxon>Pseudomonadota</taxon>
        <taxon>Alphaproteobacteria</taxon>
        <taxon>Rhodobacterales</taxon>
        <taxon>Roseobacteraceae</taxon>
        <taxon>Roseivivax</taxon>
    </lineage>
</organism>
<dbReference type="PANTHER" id="PTHR43849:SF2">
    <property type="entry name" value="BLL3936 PROTEIN"/>
    <property type="match status" value="1"/>
</dbReference>
<feature type="transmembrane region" description="Helical" evidence="2">
    <location>
        <begin position="513"/>
        <end position="531"/>
    </location>
</feature>
<feature type="transmembrane region" description="Helical" evidence="2">
    <location>
        <begin position="122"/>
        <end position="138"/>
    </location>
</feature>
<evidence type="ECO:0000313" key="5">
    <source>
        <dbReference type="Proteomes" id="UP000022447"/>
    </source>
</evidence>
<dbReference type="PANTHER" id="PTHR43849">
    <property type="entry name" value="BLL3936 PROTEIN"/>
    <property type="match status" value="1"/>
</dbReference>
<dbReference type="InterPro" id="IPR011853">
    <property type="entry name" value="TRAP_DctM-Dct_fused"/>
</dbReference>
<feature type="transmembrane region" description="Helical" evidence="2">
    <location>
        <begin position="446"/>
        <end position="465"/>
    </location>
</feature>
<keyword evidence="1" id="KW-1003">Cell membrane</keyword>
<proteinExistence type="predicted"/>
<comment type="function">
    <text evidence="1">Part of the tripartite ATP-independent periplasmic (TRAP) transport system.</text>
</comment>
<feature type="transmembrane region" description="Helical" evidence="2">
    <location>
        <begin position="696"/>
        <end position="717"/>
    </location>
</feature>
<feature type="transmembrane region" description="Helical" evidence="2">
    <location>
        <begin position="99"/>
        <end position="116"/>
    </location>
</feature>
<sequence>MSDTDGKRAGREGNTGLSQSELDDLVASTDAGGRNPRGAVGILIMLVALSWSLYQLWIASPLPFMLGFGVFNDTEARAFHLGFAIFLGFMTFPSARTPFQMVLGIGVPLLLTWLFWLGSDGLWWVPLVGALVVAGVALGSPRDHVAPWEWVMAIAGAGSALYIYFAYEGIAGRVGAPITQDLVVGVVGLLLLLEATRRSLGPALMIVATVFLSYTFLGPYMPQLIAHSSKSLGVVINHQWITTEGVFGIALGVSTSFVFLFVLFGSLLDKAGAGNYFIQVAFSLMGHMKGGPAKAAVVSSAMTGLISGSSIANVVTTGTFTIPLMKKVGFSSEKAGAVEVASSVNGQIMPPVMGAAAFLMVEYVGIPYFDVVKHAFLPAVISYIALVYIVHLEAMKQGMEGLPRAYTPKPIVQRLIGIAFIIAAICALSFGVYYGLGWIRTLFPDVAGWILFALLVAVYVGLVYISSKETIPELTNEEGKDETLPLPGPTVRSGLHFILPVVVLVWALMVDRLSPGLSAFYAAAFMIFILLTQRPLLSMFRGQGEYARSFRNGCVDLLDGLVTGARNMIGIGIATATAGIIVGSVSQTGVGSALADVVEVLSGGNILAILFLTAILSLILGMGLPTTANYIVVSALLAPVIVTLGQQNGLIVPLIAVHLFVFYFGIMADVTPPVGLASFAAAAVSGGDPIKTGAVAFFYSLRTAALPFLFIFNTQLLLIDVGWIQGIFVFIVATVAMLLFAAATQGFFLTRNRFYETIALLLIAFTFFRPAFWMDMVYPPFEPVPPTQIEEAAGNTPVGEPLRLRVSGVNEIGEPLEFTALLEVPEGEDGATRLENAGLFFRQEGDSLIIDDVMFDSAAQDAGLDWDQEVLRVLQPQWQPSKYLMFIPAALLLALIVWLQRGRAEKATSRRTDATPA</sequence>
<keyword evidence="1" id="KW-0997">Cell inner membrane</keyword>
<gene>
    <name evidence="4" type="ORF">OCH239_08150</name>
</gene>
<comment type="subcellular location">
    <subcellularLocation>
        <location evidence="1">Cell inner membrane</location>
        <topology evidence="1">Multi-pass membrane protein</topology>
    </subcellularLocation>
</comment>
<feature type="transmembrane region" description="Helical" evidence="2">
    <location>
        <begin position="38"/>
        <end position="57"/>
    </location>
</feature>
<feature type="transmembrane region" description="Helical" evidence="2">
    <location>
        <begin position="204"/>
        <end position="225"/>
    </location>
</feature>
<dbReference type="GO" id="GO:0005886">
    <property type="term" value="C:plasma membrane"/>
    <property type="evidence" value="ECO:0007669"/>
    <property type="project" value="UniProtKB-SubCell"/>
</dbReference>
<reference evidence="4 5" key="1">
    <citation type="submission" date="2014-01" db="EMBL/GenBank/DDBJ databases">
        <title>Roseivivax halodurans JCM 10272 Genome Sequencing.</title>
        <authorList>
            <person name="Lai Q."/>
            <person name="Li G."/>
            <person name="Shao Z."/>
        </authorList>
    </citation>
    <scope>NUCLEOTIDE SEQUENCE [LARGE SCALE GENOMIC DNA]</scope>
    <source>
        <strain evidence="4 5">JCM 10272</strain>
    </source>
</reference>
<dbReference type="EMBL" id="JALZ01000002">
    <property type="protein sequence ID" value="ETX16121.1"/>
    <property type="molecule type" value="Genomic_DNA"/>
</dbReference>
<evidence type="ECO:0000256" key="2">
    <source>
        <dbReference type="SAM" id="Phobius"/>
    </source>
</evidence>
<evidence type="ECO:0000313" key="4">
    <source>
        <dbReference type="EMBL" id="ETX16121.1"/>
    </source>
</evidence>
<dbReference type="RefSeq" id="WP_037258640.1">
    <property type="nucleotide sequence ID" value="NZ_JALZ01000002.1"/>
</dbReference>
<dbReference type="InterPro" id="IPR021814">
    <property type="entry name" value="DUF3394"/>
</dbReference>
<dbReference type="AlphaFoldDB" id="X7ELR2"/>
<keyword evidence="1" id="KW-0813">Transport</keyword>
<feature type="transmembrane region" description="Helical" evidence="2">
    <location>
        <begin position="600"/>
        <end position="620"/>
    </location>
</feature>
<feature type="transmembrane region" description="Helical" evidence="2">
    <location>
        <begin position="627"/>
        <end position="645"/>
    </location>
</feature>
<feature type="transmembrane region" description="Helical" evidence="2">
    <location>
        <begin position="173"/>
        <end position="192"/>
    </location>
</feature>
<feature type="transmembrane region" description="Helical" evidence="2">
    <location>
        <begin position="77"/>
        <end position="92"/>
    </location>
</feature>
<feature type="transmembrane region" description="Helical" evidence="2">
    <location>
        <begin position="415"/>
        <end position="434"/>
    </location>
</feature>
<comment type="caution">
    <text evidence="4">The sequence shown here is derived from an EMBL/GenBank/DDBJ whole genome shotgun (WGS) entry which is preliminary data.</text>
</comment>
<feature type="transmembrane region" description="Helical" evidence="2">
    <location>
        <begin position="568"/>
        <end position="588"/>
    </location>
</feature>
<evidence type="ECO:0000259" key="3">
    <source>
        <dbReference type="Pfam" id="PF06808"/>
    </source>
</evidence>